<comment type="caution">
    <text evidence="4">The sequence shown here is derived from an EMBL/GenBank/DDBJ whole genome shotgun (WGS) entry which is preliminary data.</text>
</comment>
<dbReference type="GO" id="GO:0016757">
    <property type="term" value="F:glycosyltransferase activity"/>
    <property type="evidence" value="ECO:0007669"/>
    <property type="project" value="UniProtKB-KW"/>
</dbReference>
<protein>
    <submittedName>
        <fullName evidence="4">Glycosyltransferase family 4 protein</fullName>
        <ecNumber evidence="4">2.4.-.-</ecNumber>
    </submittedName>
</protein>
<evidence type="ECO:0000259" key="2">
    <source>
        <dbReference type="Pfam" id="PF00534"/>
    </source>
</evidence>
<evidence type="ECO:0000259" key="3">
    <source>
        <dbReference type="Pfam" id="PF13439"/>
    </source>
</evidence>
<dbReference type="CDD" id="cd03801">
    <property type="entry name" value="GT4_PimA-like"/>
    <property type="match status" value="1"/>
</dbReference>
<dbReference type="RefSeq" id="WP_203628605.1">
    <property type="nucleotide sequence ID" value="NZ_BOLQ01000038.1"/>
</dbReference>
<evidence type="ECO:0000313" key="4">
    <source>
        <dbReference type="EMBL" id="MFD1431034.1"/>
    </source>
</evidence>
<accession>A0ABW4CLN4</accession>
<dbReference type="EMBL" id="JBHTOC010000027">
    <property type="protein sequence ID" value="MFD1431034.1"/>
    <property type="molecule type" value="Genomic_DNA"/>
</dbReference>
<dbReference type="SUPFAM" id="SSF53756">
    <property type="entry name" value="UDP-Glycosyltransferase/glycogen phosphorylase"/>
    <property type="match status" value="1"/>
</dbReference>
<dbReference type="Pfam" id="PF13439">
    <property type="entry name" value="Glyco_transf_4"/>
    <property type="match status" value="1"/>
</dbReference>
<dbReference type="Proteomes" id="UP001597196">
    <property type="component" value="Unassembled WGS sequence"/>
</dbReference>
<proteinExistence type="predicted"/>
<dbReference type="Gene3D" id="3.40.50.2000">
    <property type="entry name" value="Glycogen Phosphorylase B"/>
    <property type="match status" value="2"/>
</dbReference>
<feature type="domain" description="Glycosyltransferase subfamily 4-like N-terminal" evidence="3">
    <location>
        <begin position="41"/>
        <end position="140"/>
    </location>
</feature>
<dbReference type="InterPro" id="IPR028098">
    <property type="entry name" value="Glyco_trans_4-like_N"/>
</dbReference>
<reference evidence="5" key="1">
    <citation type="journal article" date="2019" name="Int. J. Syst. Evol. Microbiol.">
        <title>The Global Catalogue of Microorganisms (GCM) 10K type strain sequencing project: providing services to taxonomists for standard genome sequencing and annotation.</title>
        <authorList>
            <consortium name="The Broad Institute Genomics Platform"/>
            <consortium name="The Broad Institute Genome Sequencing Center for Infectious Disease"/>
            <person name="Wu L."/>
            <person name="Ma J."/>
        </authorList>
    </citation>
    <scope>NUCLEOTIDE SEQUENCE [LARGE SCALE GENOMIC DNA]</scope>
    <source>
        <strain evidence="5">CCM 8980</strain>
    </source>
</reference>
<feature type="domain" description="Glycosyl transferase family 1" evidence="2">
    <location>
        <begin position="154"/>
        <end position="313"/>
    </location>
</feature>
<gene>
    <name evidence="4" type="ORF">ACFQ4P_12410</name>
</gene>
<dbReference type="EC" id="2.4.-.-" evidence="4"/>
<keyword evidence="1 4" id="KW-0808">Transferase</keyword>
<dbReference type="PANTHER" id="PTHR46401">
    <property type="entry name" value="GLYCOSYLTRANSFERASE WBBK-RELATED"/>
    <property type="match status" value="1"/>
</dbReference>
<evidence type="ECO:0000256" key="1">
    <source>
        <dbReference type="ARBA" id="ARBA00022679"/>
    </source>
</evidence>
<evidence type="ECO:0000313" key="5">
    <source>
        <dbReference type="Proteomes" id="UP001597196"/>
    </source>
</evidence>
<name>A0ABW4CLN4_9LACO</name>
<keyword evidence="5" id="KW-1185">Reference proteome</keyword>
<keyword evidence="4" id="KW-0328">Glycosyltransferase</keyword>
<sequence length="348" mass="39591">MIDIHMFSSADKVAGQGVGAVYTELLALLEKYFPGEFNVSINKYTPSVISHYHTIDPAFYASTFSKRRGRKIGYVHFLPNTLDQSLRLPGVARWTLDKYVIAFYKRMDQLVVVNPNFIPKLAAYGIDPKHVTYIPNFVSRETFYPETPENKLILRQKYGIAPDEFVVFGAGQVQDRKGVDDFIALAKRNPKMRFIWAGGFSFGMITNGYDHLKSEVANAPDNLIFTGIVPREDMVDYYNVADVFLLPSYEELFPMAVLEAFSTETPVMVRQLALYDQIIAPFAMMAPDVDAMNQQLHRLQQEPALQQKYAQKSAEAAATYSEPRLAKVWEHFYRSQAALVKESHVKTK</sequence>
<dbReference type="PANTHER" id="PTHR46401:SF2">
    <property type="entry name" value="GLYCOSYLTRANSFERASE WBBK-RELATED"/>
    <property type="match status" value="1"/>
</dbReference>
<dbReference type="InterPro" id="IPR001296">
    <property type="entry name" value="Glyco_trans_1"/>
</dbReference>
<organism evidence="4 5">
    <name type="scientific">Lacticaseibacillus mingshuiensis</name>
    <dbReference type="NCBI Taxonomy" id="2799574"/>
    <lineage>
        <taxon>Bacteria</taxon>
        <taxon>Bacillati</taxon>
        <taxon>Bacillota</taxon>
        <taxon>Bacilli</taxon>
        <taxon>Lactobacillales</taxon>
        <taxon>Lactobacillaceae</taxon>
        <taxon>Lacticaseibacillus</taxon>
    </lineage>
</organism>
<dbReference type="Pfam" id="PF00534">
    <property type="entry name" value="Glycos_transf_1"/>
    <property type="match status" value="1"/>
</dbReference>